<dbReference type="AlphaFoldDB" id="A0A7D6ZHE9"/>
<reference evidence="4 5" key="1">
    <citation type="submission" date="2020-07" db="EMBL/GenBank/DDBJ databases">
        <authorList>
            <person name="Zhuang K."/>
            <person name="Ran Y."/>
        </authorList>
    </citation>
    <scope>NUCLEOTIDE SEQUENCE [LARGE SCALE GENOMIC DNA]</scope>
    <source>
        <strain evidence="4 5">WCH-YHL-001</strain>
    </source>
</reference>
<dbReference type="InterPro" id="IPR029058">
    <property type="entry name" value="AB_hydrolase_fold"/>
</dbReference>
<dbReference type="NCBIfam" id="TIGR00976">
    <property type="entry name" value="CocE_NonD"/>
    <property type="match status" value="1"/>
</dbReference>
<dbReference type="SUPFAM" id="SSF53474">
    <property type="entry name" value="alpha/beta-Hydrolases"/>
    <property type="match status" value="1"/>
</dbReference>
<name>A0A7D6ZHE9_9NOCA</name>
<dbReference type="EMBL" id="CP059399">
    <property type="protein sequence ID" value="QLY28043.1"/>
    <property type="molecule type" value="Genomic_DNA"/>
</dbReference>
<dbReference type="Pfam" id="PF08530">
    <property type="entry name" value="PepX_C"/>
    <property type="match status" value="1"/>
</dbReference>
<dbReference type="InterPro" id="IPR013736">
    <property type="entry name" value="Xaa-Pro_dipept_C"/>
</dbReference>
<dbReference type="Gene3D" id="3.40.50.1820">
    <property type="entry name" value="alpha/beta hydrolase"/>
    <property type="match status" value="1"/>
</dbReference>
<evidence type="ECO:0000313" key="5">
    <source>
        <dbReference type="Proteomes" id="UP000515512"/>
    </source>
</evidence>
<evidence type="ECO:0000256" key="1">
    <source>
        <dbReference type="ARBA" id="ARBA00022801"/>
    </source>
</evidence>
<dbReference type="Gene3D" id="2.60.120.260">
    <property type="entry name" value="Galactose-binding domain-like"/>
    <property type="match status" value="1"/>
</dbReference>
<organism evidence="4 5">
    <name type="scientific">Nocardia huaxiensis</name>
    <dbReference type="NCBI Taxonomy" id="2755382"/>
    <lineage>
        <taxon>Bacteria</taxon>
        <taxon>Bacillati</taxon>
        <taxon>Actinomycetota</taxon>
        <taxon>Actinomycetes</taxon>
        <taxon>Mycobacteriales</taxon>
        <taxon>Nocardiaceae</taxon>
        <taxon>Nocardia</taxon>
    </lineage>
</organism>
<dbReference type="SUPFAM" id="SSF49785">
    <property type="entry name" value="Galactose-binding domain-like"/>
    <property type="match status" value="1"/>
</dbReference>
<feature type="domain" description="Xaa-Pro dipeptidyl-peptidase C-terminal" evidence="3">
    <location>
        <begin position="370"/>
        <end position="637"/>
    </location>
</feature>
<dbReference type="Pfam" id="PF02129">
    <property type="entry name" value="Peptidase_S15"/>
    <property type="match status" value="1"/>
</dbReference>
<evidence type="ECO:0000259" key="3">
    <source>
        <dbReference type="SMART" id="SM00939"/>
    </source>
</evidence>
<dbReference type="InterPro" id="IPR005674">
    <property type="entry name" value="CocE/Ser_esterase"/>
</dbReference>
<dbReference type="RefSeq" id="WP_181579251.1">
    <property type="nucleotide sequence ID" value="NZ_CP059399.1"/>
</dbReference>
<evidence type="ECO:0000256" key="2">
    <source>
        <dbReference type="SAM" id="MobiDB-lite"/>
    </source>
</evidence>
<keyword evidence="5" id="KW-1185">Reference proteome</keyword>
<protein>
    <submittedName>
        <fullName evidence="4">CocE/NonD family hydrolase</fullName>
    </submittedName>
</protein>
<dbReference type="GO" id="GO:0008239">
    <property type="term" value="F:dipeptidyl-peptidase activity"/>
    <property type="evidence" value="ECO:0007669"/>
    <property type="project" value="InterPro"/>
</dbReference>
<dbReference type="SMART" id="SM00939">
    <property type="entry name" value="PepX_C"/>
    <property type="match status" value="1"/>
</dbReference>
<evidence type="ECO:0000313" key="4">
    <source>
        <dbReference type="EMBL" id="QLY28043.1"/>
    </source>
</evidence>
<dbReference type="InterPro" id="IPR008979">
    <property type="entry name" value="Galactose-bd-like_sf"/>
</dbReference>
<gene>
    <name evidence="4" type="ORF">H0264_21835</name>
</gene>
<keyword evidence="1 4" id="KW-0378">Hydrolase</keyword>
<proteinExistence type="predicted"/>
<dbReference type="InterPro" id="IPR000383">
    <property type="entry name" value="Xaa-Pro-like_dom"/>
</dbReference>
<accession>A0A7D6ZHE9</accession>
<feature type="region of interest" description="Disordered" evidence="2">
    <location>
        <begin position="1"/>
        <end position="26"/>
    </location>
</feature>
<dbReference type="Proteomes" id="UP000515512">
    <property type="component" value="Chromosome"/>
</dbReference>
<dbReference type="KEGG" id="nhu:H0264_21835"/>
<sequence>MTHPDAVPRLRPGTSPTGSRPHDARFDIGPKRFRRVWVERGVPIRLADGTVLSADITRPAHRVGVPVTDLLPAIVTFTPYNKTLLTRVAPLLGLAQAAGPLLTRVVPPSPGGRATRRELLRTLGGGAIDLLRANRVLVSRGYVHVHIDVRGTGSSTGVLQIQSEREQLDSVEALRWVREQPWCDGDIGLYGISYSAISALHAAARRPEGVKAVFAMVGSTDPGNDLLMTGGAHTGFMIAWLAVVNAAKWVPTVPGLVASGAAGSYLRDRLASPLTRFADVVGLATRDEHPMNFADTDVTEAVVAVDRITAPTWIHSGWHDIFDRGNTRAFEQLRLSGGAKQLVMDDTFHITSGSGFGAPGNPQRLNELHCAFFDRWIKGIDNGIDEYGPVTVRQLGSGDWVRRDRFPHPEVSVQKWYLCAVPSGVAEHVAIDGSLVDIPARKRAHLDLPDRRPGFASQTTTSTLMGVPALLGRSWIVDDRSAERAAVVFTGAPLPADLLLSGTMNLHLRVLATGTEAFWVVTVCDVAPDGSSAVISRGALRSSRRALDPVASTWLDGELVGAEHPRTRESILPVLPDEPHELDIHLNATEAVLRAGHRLRVAVARRSWPRYQITPAMSRNIKGQAIILDPKQPSWLACQAVYPE</sequence>